<dbReference type="Pfam" id="PF14361">
    <property type="entry name" value="RsbRD_N"/>
    <property type="match status" value="1"/>
</dbReference>
<comment type="caution">
    <text evidence="2">The sequence shown here is derived from an EMBL/GenBank/DDBJ whole genome shotgun (WGS) entry which is preliminary data.</text>
</comment>
<dbReference type="EMBL" id="LNQE01000345">
    <property type="protein sequence ID" value="KUG27254.1"/>
    <property type="molecule type" value="Genomic_DNA"/>
</dbReference>
<proteinExistence type="predicted"/>
<sequence length="179" mass="20438">MTVSNALLASKKDDILARWFELTLATYAPETAVLWKKQKDRFANPVAHRFKTGMTGVLDELVKTSETPTAAVFEPHLDEIVRVRAVQDFTPAQAVAFIYLLKQACRDVLWEEVSENGRFTELFELESRIDVLGLISLDIYCKCREKLFQLRIDQINTQYSRLLKRAGLVCEIAPETPES</sequence>
<reference evidence="2" key="1">
    <citation type="journal article" date="2015" name="Proc. Natl. Acad. Sci. U.S.A.">
        <title>Networks of energetic and metabolic interactions define dynamics in microbial communities.</title>
        <authorList>
            <person name="Embree M."/>
            <person name="Liu J.K."/>
            <person name="Al-Bassam M.M."/>
            <person name="Zengler K."/>
        </authorList>
    </citation>
    <scope>NUCLEOTIDE SEQUENCE</scope>
</reference>
<protein>
    <recommendedName>
        <fullName evidence="1">RsbT co-antagonist protein RsbRD N-terminal domain-containing protein</fullName>
    </recommendedName>
</protein>
<feature type="domain" description="RsbT co-antagonist protein RsbRD N-terminal" evidence="1">
    <location>
        <begin position="13"/>
        <end position="151"/>
    </location>
</feature>
<evidence type="ECO:0000313" key="2">
    <source>
        <dbReference type="EMBL" id="KUG27254.1"/>
    </source>
</evidence>
<name>A0A0W8G2G0_9ZZZZ</name>
<dbReference type="AlphaFoldDB" id="A0A0W8G2G0"/>
<organism evidence="2">
    <name type="scientific">hydrocarbon metagenome</name>
    <dbReference type="NCBI Taxonomy" id="938273"/>
    <lineage>
        <taxon>unclassified sequences</taxon>
        <taxon>metagenomes</taxon>
        <taxon>ecological metagenomes</taxon>
    </lineage>
</organism>
<accession>A0A0W8G2G0</accession>
<dbReference type="InterPro" id="IPR025751">
    <property type="entry name" value="RsbRD_N_dom"/>
</dbReference>
<gene>
    <name evidence="2" type="ORF">ASZ90_002890</name>
</gene>
<evidence type="ECO:0000259" key="1">
    <source>
        <dbReference type="Pfam" id="PF14361"/>
    </source>
</evidence>